<gene>
    <name evidence="2" type="ORF">EVAR_6133_1</name>
</gene>
<reference evidence="2 3" key="1">
    <citation type="journal article" date="2019" name="Commun. Biol.">
        <title>The bagworm genome reveals a unique fibroin gene that provides high tensile strength.</title>
        <authorList>
            <person name="Kono N."/>
            <person name="Nakamura H."/>
            <person name="Ohtoshi R."/>
            <person name="Tomita M."/>
            <person name="Numata K."/>
            <person name="Arakawa K."/>
        </authorList>
    </citation>
    <scope>NUCLEOTIDE SEQUENCE [LARGE SCALE GENOMIC DNA]</scope>
</reference>
<sequence>MKPLTDKDIESYLDQIEGGERSEDDLDVSDVEDVENFYLSKQELLHDLENPVDDENDDCDDDPPLIEDPPATSESYQVPQVPFPSTTQASRRATMKGLV</sequence>
<comment type="caution">
    <text evidence="2">The sequence shown here is derived from an EMBL/GenBank/DDBJ whole genome shotgun (WGS) entry which is preliminary data.</text>
</comment>
<keyword evidence="3" id="KW-1185">Reference proteome</keyword>
<dbReference type="EMBL" id="BGZK01000053">
    <property type="protein sequence ID" value="GBP12811.1"/>
    <property type="molecule type" value="Genomic_DNA"/>
</dbReference>
<dbReference type="Proteomes" id="UP000299102">
    <property type="component" value="Unassembled WGS sequence"/>
</dbReference>
<name>A0A4C1THQ2_EUMVA</name>
<accession>A0A4C1THQ2</accession>
<feature type="compositionally biased region" description="Polar residues" evidence="1">
    <location>
        <begin position="72"/>
        <end position="91"/>
    </location>
</feature>
<feature type="region of interest" description="Disordered" evidence="1">
    <location>
        <begin position="49"/>
        <end position="99"/>
    </location>
</feature>
<evidence type="ECO:0000256" key="1">
    <source>
        <dbReference type="SAM" id="MobiDB-lite"/>
    </source>
</evidence>
<dbReference type="STRING" id="151549.A0A4C1THQ2"/>
<feature type="compositionally biased region" description="Acidic residues" evidence="1">
    <location>
        <begin position="50"/>
        <end position="65"/>
    </location>
</feature>
<protein>
    <submittedName>
        <fullName evidence="2">Uncharacterized protein</fullName>
    </submittedName>
</protein>
<proteinExistence type="predicted"/>
<dbReference type="AlphaFoldDB" id="A0A4C1THQ2"/>
<organism evidence="2 3">
    <name type="scientific">Eumeta variegata</name>
    <name type="common">Bagworm moth</name>
    <name type="synonym">Eumeta japonica</name>
    <dbReference type="NCBI Taxonomy" id="151549"/>
    <lineage>
        <taxon>Eukaryota</taxon>
        <taxon>Metazoa</taxon>
        <taxon>Ecdysozoa</taxon>
        <taxon>Arthropoda</taxon>
        <taxon>Hexapoda</taxon>
        <taxon>Insecta</taxon>
        <taxon>Pterygota</taxon>
        <taxon>Neoptera</taxon>
        <taxon>Endopterygota</taxon>
        <taxon>Lepidoptera</taxon>
        <taxon>Glossata</taxon>
        <taxon>Ditrysia</taxon>
        <taxon>Tineoidea</taxon>
        <taxon>Psychidae</taxon>
        <taxon>Oiketicinae</taxon>
        <taxon>Eumeta</taxon>
    </lineage>
</organism>
<evidence type="ECO:0000313" key="3">
    <source>
        <dbReference type="Proteomes" id="UP000299102"/>
    </source>
</evidence>
<feature type="region of interest" description="Disordered" evidence="1">
    <location>
        <begin position="1"/>
        <end position="28"/>
    </location>
</feature>
<evidence type="ECO:0000313" key="2">
    <source>
        <dbReference type="EMBL" id="GBP12811.1"/>
    </source>
</evidence>
<feature type="compositionally biased region" description="Basic and acidic residues" evidence="1">
    <location>
        <begin position="1"/>
        <end position="10"/>
    </location>
</feature>